<dbReference type="SUPFAM" id="SSF51730">
    <property type="entry name" value="FAD-linked oxidoreductase"/>
    <property type="match status" value="1"/>
</dbReference>
<sequence length="321" mass="36369">MFFDKVKNKQSGILLYGITPPKAQNTSEKTLEISQKRIANIQSLPIDGMVIYDLQDESNRNSQERPFPFLPTIDAYNYTTSYLHELAIPKIIYRSVGKLSGGELSTWVQDIQQQPCATVFVGAPSRDQVTQLRLSEAYEIWNTHNQNALLGGVTISERHQSGRSEHLKIVQKMEAGCSFFISQCVYNVEYTKNVLSDLYFYCQSHQRPLPTIIFTLTTCGSLKTIDFMEWLGIHMPIWLKNELANCQNILQRSVELSLHIANELVAFCKDKGIPFGFNIESVSIRKDEIEASLYLVKEVDKILTTSGARISTNSLVTDTRA</sequence>
<evidence type="ECO:0000313" key="2">
    <source>
        <dbReference type="EMBL" id="MDJ1483260.1"/>
    </source>
</evidence>
<dbReference type="EC" id="1.5.1.20" evidence="2"/>
<comment type="caution">
    <text evidence="2">The sequence shown here is derived from an EMBL/GenBank/DDBJ whole genome shotgun (WGS) entry which is preliminary data.</text>
</comment>
<evidence type="ECO:0000313" key="3">
    <source>
        <dbReference type="Proteomes" id="UP001241110"/>
    </source>
</evidence>
<dbReference type="AlphaFoldDB" id="A0AAE3QTN3"/>
<gene>
    <name evidence="2" type="ORF">QNI16_22370</name>
</gene>
<dbReference type="Gene3D" id="3.20.20.220">
    <property type="match status" value="1"/>
</dbReference>
<organism evidence="2 3">
    <name type="scientific">Xanthocytophaga flava</name>
    <dbReference type="NCBI Taxonomy" id="3048013"/>
    <lineage>
        <taxon>Bacteria</taxon>
        <taxon>Pseudomonadati</taxon>
        <taxon>Bacteroidota</taxon>
        <taxon>Cytophagia</taxon>
        <taxon>Cytophagales</taxon>
        <taxon>Rhodocytophagaceae</taxon>
        <taxon>Xanthocytophaga</taxon>
    </lineage>
</organism>
<reference evidence="2" key="1">
    <citation type="submission" date="2023-05" db="EMBL/GenBank/DDBJ databases">
        <authorList>
            <person name="Zhang X."/>
        </authorList>
    </citation>
    <scope>NUCLEOTIDE SEQUENCE</scope>
    <source>
        <strain evidence="2">YF14B1</strain>
    </source>
</reference>
<keyword evidence="1 2" id="KW-0560">Oxidoreductase</keyword>
<proteinExistence type="predicted"/>
<dbReference type="InterPro" id="IPR029041">
    <property type="entry name" value="FAD-linked_oxidoreductase-like"/>
</dbReference>
<name>A0AAE3QTN3_9BACT</name>
<dbReference type="RefSeq" id="WP_313982938.1">
    <property type="nucleotide sequence ID" value="NZ_JASJOS010000010.1"/>
</dbReference>
<dbReference type="EMBL" id="JASJOS010000010">
    <property type="protein sequence ID" value="MDJ1483260.1"/>
    <property type="molecule type" value="Genomic_DNA"/>
</dbReference>
<protein>
    <submittedName>
        <fullName evidence="2">Methylenetetrahydrofolate reductase</fullName>
        <ecNumber evidence="2">1.5.1.20</ecNumber>
    </submittedName>
</protein>
<dbReference type="GO" id="GO:0004489">
    <property type="term" value="F:methylenetetrahydrofolate reductase [NAD(P)H] activity"/>
    <property type="evidence" value="ECO:0007669"/>
    <property type="project" value="UniProtKB-EC"/>
</dbReference>
<accession>A0AAE3QTN3</accession>
<dbReference type="Proteomes" id="UP001241110">
    <property type="component" value="Unassembled WGS sequence"/>
</dbReference>
<evidence type="ECO:0000256" key="1">
    <source>
        <dbReference type="ARBA" id="ARBA00023002"/>
    </source>
</evidence>